<comment type="caution">
    <text evidence="1">The sequence shown here is derived from an EMBL/GenBank/DDBJ whole genome shotgun (WGS) entry which is preliminary data.</text>
</comment>
<organism evidence="1 2">
    <name type="scientific">Quillaja saponaria</name>
    <name type="common">Soap bark tree</name>
    <dbReference type="NCBI Taxonomy" id="32244"/>
    <lineage>
        <taxon>Eukaryota</taxon>
        <taxon>Viridiplantae</taxon>
        <taxon>Streptophyta</taxon>
        <taxon>Embryophyta</taxon>
        <taxon>Tracheophyta</taxon>
        <taxon>Spermatophyta</taxon>
        <taxon>Magnoliopsida</taxon>
        <taxon>eudicotyledons</taxon>
        <taxon>Gunneridae</taxon>
        <taxon>Pentapetalae</taxon>
        <taxon>rosids</taxon>
        <taxon>fabids</taxon>
        <taxon>Fabales</taxon>
        <taxon>Quillajaceae</taxon>
        <taxon>Quillaja</taxon>
    </lineage>
</organism>
<dbReference type="AlphaFoldDB" id="A0AAD7PRD2"/>
<dbReference type="Gene3D" id="2.120.10.70">
    <property type="entry name" value="Fucose-specific lectin"/>
    <property type="match status" value="2"/>
</dbReference>
<dbReference type="Proteomes" id="UP001163823">
    <property type="component" value="Chromosome 6"/>
</dbReference>
<dbReference type="EMBL" id="JARAOO010000006">
    <property type="protein sequence ID" value="KAJ7964065.1"/>
    <property type="molecule type" value="Genomic_DNA"/>
</dbReference>
<evidence type="ECO:0000313" key="2">
    <source>
        <dbReference type="Proteomes" id="UP001163823"/>
    </source>
</evidence>
<protein>
    <submittedName>
        <fullName evidence="1">Large neutral amino acids transporter small subunit like</fullName>
    </submittedName>
</protein>
<dbReference type="KEGG" id="qsa:O6P43_013930"/>
<reference evidence="1" key="1">
    <citation type="journal article" date="2023" name="Science">
        <title>Elucidation of the pathway for biosynthesis of saponin adjuvants from the soapbark tree.</title>
        <authorList>
            <person name="Reed J."/>
            <person name="Orme A."/>
            <person name="El-Demerdash A."/>
            <person name="Owen C."/>
            <person name="Martin L.B.B."/>
            <person name="Misra R.C."/>
            <person name="Kikuchi S."/>
            <person name="Rejzek M."/>
            <person name="Martin A.C."/>
            <person name="Harkess A."/>
            <person name="Leebens-Mack J."/>
            <person name="Louveau T."/>
            <person name="Stephenson M.J."/>
            <person name="Osbourn A."/>
        </authorList>
    </citation>
    <scope>NUCLEOTIDE SEQUENCE</scope>
    <source>
        <strain evidence="1">S10</strain>
    </source>
</reference>
<dbReference type="PANTHER" id="PTHR36893">
    <property type="entry name" value="OS01G0275950 PROTEIN"/>
    <property type="match status" value="1"/>
</dbReference>
<proteinExistence type="predicted"/>
<dbReference type="SUPFAM" id="SSF89372">
    <property type="entry name" value="Fucose-specific lectin"/>
    <property type="match status" value="2"/>
</dbReference>
<dbReference type="PANTHER" id="PTHR36893:SF1">
    <property type="entry name" value="BULB-TYPE LECTIN DOMAIN-CONTAINING PROTEIN"/>
    <property type="match status" value="1"/>
</dbReference>
<accession>A0AAD7PRD2</accession>
<sequence>MALFQLFYFIWVLFSVSYFVLLTSASCYPYQFVRQSNRQFEQKTDRFWEFREQADNWVEVHLPYDLVSCVNSDCRKVDTIIQTANNAQARVDQQYEVPEQQTSLRKDANVELEGTSDVILPNRKRISLTKMSDTSIWVTGESGSIYERFWNGLQWVLAPHDLPTSEGHGISVFIINQTILALSEAGSLYQVRMQLSENSQPVWVQFTVALTQNTERETEQIPVIFIKSGVVSHDRLRAYFCTKNGTLLELSEVVPPRWVNCGHPAGANVAAIADASSNRVVYTISSAGDLYEYDRNSKPSWKKHIWREETTQTAPLIPSMACALHGLSADHSISLFLLTKAGTLVERRLQQRKWKWVVHGSPKDYYLTSITPVQQDESRENLISLFFTTSTGSILEYEIPKLSGTVQENQYPEGWESHLHPLHAKVARGIRGLQLQIGRILFPLDDGRLAELHLPGLGGENSGPVLPLNFRRKASSKYVWSILDAPESEGWNAEYCKEARGPTNCITGIKDESDDSGVTRSVTRRRKGTQTQFDYLPPGTSGSGQIRSSEEYHLPDNWININFRLRLMHEGKSFFLITDGGLTFEFVYTQNMWLWLRHESSTAMKGILGNYNGSLFLVDLYGSLLIRERSANELAWMNCTGMKKGRHVIGGPPWDGLPGIHRKVRIEDALFFVSKNGRLLQFTVSMRKFKWKDCRSPSSTKIACIVDQELFRENLVFVLGRNGRLYQYNKMTNLWHEHQQSQHLILSHFPGTAMRQSSISLSGSLFMLSEEGGLVEYHWNTWDGWNWIEHGTPYIGVTLVGSPGPCIKDNQLFLIGSDGKVYLRYMDKKAWKWKNCGFPSMGNRLVKNNKQVGIEVGGEEVCVDEDFASGLENDPDNQNDLNKKCDPKVAYTRPIPFSEDSVVFELRDGRLAEMQWIQGTEWVWSRIIGTPTSLCSANYWTAMAS</sequence>
<keyword evidence="2" id="KW-1185">Reference proteome</keyword>
<evidence type="ECO:0000313" key="1">
    <source>
        <dbReference type="EMBL" id="KAJ7964065.1"/>
    </source>
</evidence>
<name>A0AAD7PRD2_QUISA</name>
<gene>
    <name evidence="1" type="ORF">O6P43_013930</name>
</gene>